<organism evidence="1 2">
    <name type="scientific">Cytospora mali</name>
    <name type="common">Apple Valsa canker fungus</name>
    <name type="synonym">Valsa mali</name>
    <dbReference type="NCBI Taxonomy" id="578113"/>
    <lineage>
        <taxon>Eukaryota</taxon>
        <taxon>Fungi</taxon>
        <taxon>Dikarya</taxon>
        <taxon>Ascomycota</taxon>
        <taxon>Pezizomycotina</taxon>
        <taxon>Sordariomycetes</taxon>
        <taxon>Sordariomycetidae</taxon>
        <taxon>Diaporthales</taxon>
        <taxon>Cytosporaceae</taxon>
        <taxon>Cytospora</taxon>
    </lineage>
</organism>
<accession>A0A194UNG5</accession>
<reference evidence="2" key="1">
    <citation type="submission" date="2014-12" db="EMBL/GenBank/DDBJ databases">
        <title>Genome Sequence of Valsa Canker Pathogens Uncovers a Specific Adaption of Colonization on Woody Bark.</title>
        <authorList>
            <person name="Yin Z."/>
            <person name="Liu H."/>
            <person name="Gao X."/>
            <person name="Li Z."/>
            <person name="Song N."/>
            <person name="Ke X."/>
            <person name="Dai Q."/>
            <person name="Wu Y."/>
            <person name="Sun Y."/>
            <person name="Xu J.-R."/>
            <person name="Kang Z.K."/>
            <person name="Wang L."/>
            <person name="Huang L."/>
        </authorList>
    </citation>
    <scope>NUCLEOTIDE SEQUENCE [LARGE SCALE GENOMIC DNA]</scope>
    <source>
        <strain evidence="2">SXYL134</strain>
    </source>
</reference>
<sequence>MIIANQNINGDDLAARLNQIHRDDNQHPIGMIKVNNLDTERDELIRAYGPQRDVDFHEGITMADILDAGNDDETLDDFVARKGDFAPLTKWRYCTMCVARAAANALEECGSRRYDPRGEQKRHNLGLLE</sequence>
<dbReference type="EMBL" id="KN714668">
    <property type="protein sequence ID" value="KUI53191.1"/>
    <property type="molecule type" value="Genomic_DNA"/>
</dbReference>
<name>A0A194UNG5_CYTMA</name>
<keyword evidence="2" id="KW-1185">Reference proteome</keyword>
<gene>
    <name evidence="1" type="ORF">VP1G_00801</name>
</gene>
<proteinExistence type="predicted"/>
<dbReference type="AlphaFoldDB" id="A0A194UNG5"/>
<protein>
    <submittedName>
        <fullName evidence="1">Uncharacterized protein</fullName>
    </submittedName>
</protein>
<evidence type="ECO:0000313" key="1">
    <source>
        <dbReference type="EMBL" id="KUI53191.1"/>
    </source>
</evidence>
<evidence type="ECO:0000313" key="2">
    <source>
        <dbReference type="Proteomes" id="UP000078576"/>
    </source>
</evidence>
<dbReference type="Proteomes" id="UP000078576">
    <property type="component" value="Unassembled WGS sequence"/>
</dbReference>